<feature type="transmembrane region" description="Helical" evidence="1">
    <location>
        <begin position="15"/>
        <end position="39"/>
    </location>
</feature>
<organism evidence="2 3">
    <name type="scientific">Variimorphobacter saccharofermentans</name>
    <dbReference type="NCBI Taxonomy" id="2755051"/>
    <lineage>
        <taxon>Bacteria</taxon>
        <taxon>Bacillati</taxon>
        <taxon>Bacillota</taxon>
        <taxon>Clostridia</taxon>
        <taxon>Lachnospirales</taxon>
        <taxon>Lachnospiraceae</taxon>
        <taxon>Variimorphobacter</taxon>
    </lineage>
</organism>
<name>A0A839JZW1_9FIRM</name>
<dbReference type="AlphaFoldDB" id="A0A839JZW1"/>
<dbReference type="RefSeq" id="WP_228352631.1">
    <property type="nucleotide sequence ID" value="NZ_JACEGA010000001.1"/>
</dbReference>
<evidence type="ECO:0000256" key="1">
    <source>
        <dbReference type="SAM" id="Phobius"/>
    </source>
</evidence>
<keyword evidence="3" id="KW-1185">Reference proteome</keyword>
<dbReference type="Proteomes" id="UP000574276">
    <property type="component" value="Unassembled WGS sequence"/>
</dbReference>
<evidence type="ECO:0000313" key="3">
    <source>
        <dbReference type="Proteomes" id="UP000574276"/>
    </source>
</evidence>
<reference evidence="2 3" key="1">
    <citation type="submission" date="2020-07" db="EMBL/GenBank/DDBJ databases">
        <title>Characterization and genome sequencing of isolate MD1, a novel member within the family Lachnospiraceae.</title>
        <authorList>
            <person name="Rettenmaier R."/>
            <person name="Di Bello L."/>
            <person name="Zinser C."/>
            <person name="Scheitz K."/>
            <person name="Liebl W."/>
            <person name="Zverlov V."/>
        </authorList>
    </citation>
    <scope>NUCLEOTIDE SEQUENCE [LARGE SCALE GENOMIC DNA]</scope>
    <source>
        <strain evidence="2 3">MD1</strain>
    </source>
</reference>
<keyword evidence="1" id="KW-1133">Transmembrane helix</keyword>
<comment type="caution">
    <text evidence="2">The sequence shown here is derived from an EMBL/GenBank/DDBJ whole genome shotgun (WGS) entry which is preliminary data.</text>
</comment>
<gene>
    <name evidence="2" type="ORF">H0486_08645</name>
</gene>
<accession>A0A839JZW1</accession>
<keyword evidence="1" id="KW-0472">Membrane</keyword>
<protein>
    <submittedName>
        <fullName evidence="2">Uncharacterized protein</fullName>
    </submittedName>
</protein>
<evidence type="ECO:0000313" key="2">
    <source>
        <dbReference type="EMBL" id="MBB2182944.1"/>
    </source>
</evidence>
<proteinExistence type="predicted"/>
<dbReference type="EMBL" id="JACEGA010000001">
    <property type="protein sequence ID" value="MBB2182944.1"/>
    <property type="molecule type" value="Genomic_DNA"/>
</dbReference>
<sequence length="75" mass="8947">MTDKLMVLIYLASEFSYPLLDITRLVIGLILLIFMGILFRKFADWIGRELRFAEHFIALIQWIKRKCRKLISSKE</sequence>
<keyword evidence="1" id="KW-0812">Transmembrane</keyword>